<keyword evidence="8 10" id="KW-0275">Fatty acid biosynthesis</keyword>
<evidence type="ECO:0000256" key="3">
    <source>
        <dbReference type="ARBA" id="ARBA00022679"/>
    </source>
</evidence>
<evidence type="ECO:0000256" key="4">
    <source>
        <dbReference type="ARBA" id="ARBA00022741"/>
    </source>
</evidence>
<evidence type="ECO:0000313" key="13">
    <source>
        <dbReference type="Proteomes" id="UP000187408"/>
    </source>
</evidence>
<dbReference type="Proteomes" id="UP000187408">
    <property type="component" value="Unassembled WGS sequence"/>
</dbReference>
<comment type="subcellular location">
    <subcellularLocation>
        <location evidence="10">Cytoplasm</location>
    </subcellularLocation>
</comment>
<keyword evidence="4 10" id="KW-0547">Nucleotide-binding</keyword>
<evidence type="ECO:0000256" key="2">
    <source>
        <dbReference type="ARBA" id="ARBA00022516"/>
    </source>
</evidence>
<feature type="domain" description="CoA carboxyltransferase C-terminal" evidence="11">
    <location>
        <begin position="38"/>
        <end position="288"/>
    </location>
</feature>
<dbReference type="PANTHER" id="PTHR42853:SF3">
    <property type="entry name" value="ACETYL-COENZYME A CARBOXYLASE CARBOXYL TRANSFERASE SUBUNIT ALPHA, CHLOROPLASTIC"/>
    <property type="match status" value="1"/>
</dbReference>
<dbReference type="PANTHER" id="PTHR42853">
    <property type="entry name" value="ACETYL-COENZYME A CARBOXYLASE CARBOXYL TRANSFERASE SUBUNIT ALPHA"/>
    <property type="match status" value="1"/>
</dbReference>
<evidence type="ECO:0000256" key="1">
    <source>
        <dbReference type="ARBA" id="ARBA00004956"/>
    </source>
</evidence>
<gene>
    <name evidence="10" type="primary">accA</name>
    <name evidence="12" type="ORF">BLW93_07290</name>
</gene>
<reference evidence="12 13" key="1">
    <citation type="submission" date="2016-10" db="EMBL/GenBank/DDBJ databases">
        <title>Genome sequence of a sulfur-reducing bacterium Desulfurobacterium indicum K6013.</title>
        <authorList>
            <person name="Cao J."/>
            <person name="Shao Z."/>
            <person name="Alain K."/>
            <person name="Jebbar M."/>
        </authorList>
    </citation>
    <scope>NUCLEOTIDE SEQUENCE [LARGE SCALE GENOMIC DNA]</scope>
    <source>
        <strain evidence="12 13">K6013</strain>
    </source>
</reference>
<dbReference type="RefSeq" id="WP_076713437.1">
    <property type="nucleotide sequence ID" value="NZ_MOEN01000031.1"/>
</dbReference>
<dbReference type="EMBL" id="MOEN01000031">
    <property type="protein sequence ID" value="OMH40039.1"/>
    <property type="molecule type" value="Genomic_DNA"/>
</dbReference>
<dbReference type="HAMAP" id="MF_00823">
    <property type="entry name" value="AcetylCoA_CT_alpha"/>
    <property type="match status" value="1"/>
</dbReference>
<evidence type="ECO:0000259" key="11">
    <source>
        <dbReference type="PROSITE" id="PS50989"/>
    </source>
</evidence>
<evidence type="ECO:0000256" key="10">
    <source>
        <dbReference type="HAMAP-Rule" id="MF_00823"/>
    </source>
</evidence>
<evidence type="ECO:0000256" key="5">
    <source>
        <dbReference type="ARBA" id="ARBA00022832"/>
    </source>
</evidence>
<dbReference type="UniPathway" id="UPA00655">
    <property type="reaction ID" value="UER00711"/>
</dbReference>
<sequence>MAVLLEFEKKVERLRKKIEELKEKGKHDPQVIREIEEKFQKKIEEFYSNLTPWDKVLLARHPDRPHAIDFINNVFEEFVELHGDRHCGDGKAIIAGFAYFKGIPVCVIAQEKGRDTKDKITRNFGMPTPEDYRKALRVMKLAEKFGKPIITLVDTPGAFPGIEAEEHGQSEAIAKNLLEMSKMKVPIISVIIGEGGSGGALAISVANRLLMYENAVYSVISPEGCAAILWQSQDKVKEAAEALKLTSKYLKELGIIDDIIPEPLEGAHKDYKFTFKKFEEYVEKHLKELLKMSPEELKEDRYRKFRKIGSYQSQE</sequence>
<keyword evidence="3 10" id="KW-0808">Transferase</keyword>
<dbReference type="InterPro" id="IPR029045">
    <property type="entry name" value="ClpP/crotonase-like_dom_sf"/>
</dbReference>
<name>A0A1R1MJV1_9BACT</name>
<evidence type="ECO:0000256" key="7">
    <source>
        <dbReference type="ARBA" id="ARBA00023098"/>
    </source>
</evidence>
<dbReference type="GO" id="GO:0016743">
    <property type="term" value="F:carboxyl- or carbamoyltransferase activity"/>
    <property type="evidence" value="ECO:0007669"/>
    <property type="project" value="UniProtKB-UniRule"/>
</dbReference>
<dbReference type="NCBIfam" id="NF004344">
    <property type="entry name" value="PRK05724.1"/>
    <property type="match status" value="1"/>
</dbReference>
<dbReference type="Pfam" id="PF03255">
    <property type="entry name" value="ACCA"/>
    <property type="match status" value="1"/>
</dbReference>
<dbReference type="GO" id="GO:0006633">
    <property type="term" value="P:fatty acid biosynthetic process"/>
    <property type="evidence" value="ECO:0007669"/>
    <property type="project" value="UniProtKB-KW"/>
</dbReference>
<comment type="subunit">
    <text evidence="10">Acetyl-CoA carboxylase is a heterohexamer composed of biotin carboxyl carrier protein (AccB), biotin carboxylase (AccC) and two subunits each of ACCase subunit alpha (AccA) and ACCase subunit beta (AccD).</text>
</comment>
<keyword evidence="6 10" id="KW-0067">ATP-binding</keyword>
<keyword evidence="5 10" id="KW-0276">Fatty acid metabolism</keyword>
<comment type="catalytic activity">
    <reaction evidence="9 10">
        <text>N(6)-carboxybiotinyl-L-lysyl-[protein] + acetyl-CoA = N(6)-biotinyl-L-lysyl-[protein] + malonyl-CoA</text>
        <dbReference type="Rhea" id="RHEA:54728"/>
        <dbReference type="Rhea" id="RHEA-COMP:10505"/>
        <dbReference type="Rhea" id="RHEA-COMP:10506"/>
        <dbReference type="ChEBI" id="CHEBI:57288"/>
        <dbReference type="ChEBI" id="CHEBI:57384"/>
        <dbReference type="ChEBI" id="CHEBI:83144"/>
        <dbReference type="ChEBI" id="CHEBI:83145"/>
        <dbReference type="EC" id="2.1.3.15"/>
    </reaction>
</comment>
<organism evidence="12 13">
    <name type="scientific">Desulfurobacterium indicum</name>
    <dbReference type="NCBI Taxonomy" id="1914305"/>
    <lineage>
        <taxon>Bacteria</taxon>
        <taxon>Pseudomonadati</taxon>
        <taxon>Aquificota</taxon>
        <taxon>Aquificia</taxon>
        <taxon>Desulfurobacteriales</taxon>
        <taxon>Desulfurobacteriaceae</taxon>
        <taxon>Desulfurobacterium</taxon>
    </lineage>
</organism>
<dbReference type="NCBIfam" id="NF041504">
    <property type="entry name" value="AccA_sub"/>
    <property type="match status" value="1"/>
</dbReference>
<dbReference type="InterPro" id="IPR011763">
    <property type="entry name" value="COA_CT_C"/>
</dbReference>
<dbReference type="Gene3D" id="3.90.226.10">
    <property type="entry name" value="2-enoyl-CoA Hydratase, Chain A, domain 1"/>
    <property type="match status" value="1"/>
</dbReference>
<evidence type="ECO:0000313" key="12">
    <source>
        <dbReference type="EMBL" id="OMH40039.1"/>
    </source>
</evidence>
<proteinExistence type="inferred from homology"/>
<comment type="similarity">
    <text evidence="10">Belongs to the AccA family.</text>
</comment>
<dbReference type="PRINTS" id="PR01069">
    <property type="entry name" value="ACCCTRFRASEA"/>
</dbReference>
<dbReference type="PROSITE" id="PS50989">
    <property type="entry name" value="COA_CT_CTER"/>
    <property type="match status" value="1"/>
</dbReference>
<dbReference type="GO" id="GO:0005524">
    <property type="term" value="F:ATP binding"/>
    <property type="evidence" value="ECO:0007669"/>
    <property type="project" value="UniProtKB-KW"/>
</dbReference>
<keyword evidence="10" id="KW-0963">Cytoplasm</keyword>
<evidence type="ECO:0000256" key="9">
    <source>
        <dbReference type="ARBA" id="ARBA00049152"/>
    </source>
</evidence>
<comment type="caution">
    <text evidence="12">The sequence shown here is derived from an EMBL/GenBank/DDBJ whole genome shotgun (WGS) entry which is preliminary data.</text>
</comment>
<dbReference type="GO" id="GO:2001295">
    <property type="term" value="P:malonyl-CoA biosynthetic process"/>
    <property type="evidence" value="ECO:0007669"/>
    <property type="project" value="UniProtKB-UniRule"/>
</dbReference>
<dbReference type="STRING" id="1914305.BLW93_07290"/>
<protein>
    <recommendedName>
        <fullName evidence="10">Acetyl-coenzyme A carboxylase carboxyl transferase subunit alpha</fullName>
        <shortName evidence="10">ACCase subunit alpha</shortName>
        <shortName evidence="10">Acetyl-CoA carboxylase carboxyltransferase subunit alpha</shortName>
        <ecNumber evidence="10">2.1.3.15</ecNumber>
    </recommendedName>
</protein>
<dbReference type="NCBIfam" id="TIGR00513">
    <property type="entry name" value="accA"/>
    <property type="match status" value="1"/>
</dbReference>
<dbReference type="GO" id="GO:0009317">
    <property type="term" value="C:acetyl-CoA carboxylase complex"/>
    <property type="evidence" value="ECO:0007669"/>
    <property type="project" value="InterPro"/>
</dbReference>
<dbReference type="GO" id="GO:0003989">
    <property type="term" value="F:acetyl-CoA carboxylase activity"/>
    <property type="evidence" value="ECO:0007669"/>
    <property type="project" value="InterPro"/>
</dbReference>
<dbReference type="AlphaFoldDB" id="A0A1R1MJV1"/>
<dbReference type="InterPro" id="IPR001095">
    <property type="entry name" value="Acetyl_CoA_COase_a_su"/>
</dbReference>
<keyword evidence="7 10" id="KW-0443">Lipid metabolism</keyword>
<comment type="pathway">
    <text evidence="1 10">Lipid metabolism; malonyl-CoA biosynthesis; malonyl-CoA from acetyl-CoA: step 1/1.</text>
</comment>
<keyword evidence="13" id="KW-1185">Reference proteome</keyword>
<keyword evidence="2 10" id="KW-0444">Lipid biosynthesis</keyword>
<dbReference type="EC" id="2.1.3.15" evidence="10"/>
<evidence type="ECO:0000256" key="8">
    <source>
        <dbReference type="ARBA" id="ARBA00023160"/>
    </source>
</evidence>
<accession>A0A1R1MJV1</accession>
<dbReference type="SUPFAM" id="SSF52096">
    <property type="entry name" value="ClpP/crotonase"/>
    <property type="match status" value="1"/>
</dbReference>
<comment type="function">
    <text evidence="10">Component of the acetyl coenzyme A carboxylase (ACC) complex. First, biotin carboxylase catalyzes the carboxylation of biotin on its carrier protein (BCCP) and then the CO(2) group is transferred by the carboxyltransferase to acetyl-CoA to form malonyl-CoA.</text>
</comment>
<dbReference type="OrthoDB" id="9808023at2"/>
<evidence type="ECO:0000256" key="6">
    <source>
        <dbReference type="ARBA" id="ARBA00022840"/>
    </source>
</evidence>